<reference evidence="10 11" key="1">
    <citation type="submission" date="2016-11" db="EMBL/GenBank/DDBJ databases">
        <authorList>
            <person name="Jaros S."/>
            <person name="Januszkiewicz K."/>
            <person name="Wedrychowicz H."/>
        </authorList>
    </citation>
    <scope>NUCLEOTIDE SEQUENCE [LARGE SCALE GENOMIC DNA]</scope>
    <source>
        <strain evidence="10 11">DSM 5091</strain>
    </source>
</reference>
<evidence type="ECO:0000256" key="4">
    <source>
        <dbReference type="ARBA" id="ARBA00022519"/>
    </source>
</evidence>
<comment type="similarity">
    <text evidence="8">Belongs to the TsuA/YedE (TC 9.B.102) family.</text>
</comment>
<dbReference type="PANTHER" id="PTHR30574:SF1">
    <property type="entry name" value="SULPHUR TRANSPORT DOMAIN-CONTAINING PROTEIN"/>
    <property type="match status" value="1"/>
</dbReference>
<dbReference type="AlphaFoldDB" id="A0A1M6H3M6"/>
<evidence type="ECO:0000256" key="5">
    <source>
        <dbReference type="ARBA" id="ARBA00022692"/>
    </source>
</evidence>
<evidence type="ECO:0000256" key="9">
    <source>
        <dbReference type="SAM" id="Phobius"/>
    </source>
</evidence>
<keyword evidence="7 9" id="KW-0472">Membrane</keyword>
<keyword evidence="5 9" id="KW-0812">Transmembrane</keyword>
<dbReference type="InterPro" id="IPR007272">
    <property type="entry name" value="Sulf_transp_TsuA/YedE"/>
</dbReference>
<dbReference type="Proteomes" id="UP000184171">
    <property type="component" value="Unassembled WGS sequence"/>
</dbReference>
<dbReference type="GO" id="GO:0005886">
    <property type="term" value="C:plasma membrane"/>
    <property type="evidence" value="ECO:0007669"/>
    <property type="project" value="UniProtKB-SubCell"/>
</dbReference>
<protein>
    <submittedName>
        <fullName evidence="10">Uncharacterized protein</fullName>
    </submittedName>
</protein>
<keyword evidence="2" id="KW-0813">Transport</keyword>
<keyword evidence="4" id="KW-0997">Cell inner membrane</keyword>
<evidence type="ECO:0000313" key="10">
    <source>
        <dbReference type="EMBL" id="SHJ16716.1"/>
    </source>
</evidence>
<dbReference type="PANTHER" id="PTHR30574">
    <property type="entry name" value="INNER MEMBRANE PROTEIN YEDE"/>
    <property type="match status" value="1"/>
</dbReference>
<evidence type="ECO:0000313" key="11">
    <source>
        <dbReference type="Proteomes" id="UP000184171"/>
    </source>
</evidence>
<feature type="transmembrane region" description="Helical" evidence="9">
    <location>
        <begin position="116"/>
        <end position="138"/>
    </location>
</feature>
<name>A0A1M6H3M6_MALRU</name>
<keyword evidence="3" id="KW-1003">Cell membrane</keyword>
<proteinExistence type="inferred from homology"/>
<evidence type="ECO:0000256" key="3">
    <source>
        <dbReference type="ARBA" id="ARBA00022475"/>
    </source>
</evidence>
<dbReference type="Pfam" id="PF04143">
    <property type="entry name" value="Sulf_transp"/>
    <property type="match status" value="1"/>
</dbReference>
<dbReference type="RefSeq" id="WP_072907788.1">
    <property type="nucleotide sequence ID" value="NZ_FQZT01000005.1"/>
</dbReference>
<feature type="transmembrane region" description="Helical" evidence="9">
    <location>
        <begin position="150"/>
        <end position="175"/>
    </location>
</feature>
<evidence type="ECO:0000256" key="8">
    <source>
        <dbReference type="ARBA" id="ARBA00035655"/>
    </source>
</evidence>
<dbReference type="OrthoDB" id="9814020at2"/>
<evidence type="ECO:0000256" key="2">
    <source>
        <dbReference type="ARBA" id="ARBA00022448"/>
    </source>
</evidence>
<keyword evidence="6 9" id="KW-1133">Transmembrane helix</keyword>
<gene>
    <name evidence="10" type="ORF">SAMN02745165_01671</name>
</gene>
<evidence type="ECO:0000256" key="1">
    <source>
        <dbReference type="ARBA" id="ARBA00004429"/>
    </source>
</evidence>
<evidence type="ECO:0000256" key="6">
    <source>
        <dbReference type="ARBA" id="ARBA00022989"/>
    </source>
</evidence>
<feature type="transmembrane region" description="Helical" evidence="9">
    <location>
        <begin position="12"/>
        <end position="34"/>
    </location>
</feature>
<accession>A0A1M6H3M6</accession>
<dbReference type="STRING" id="1122189.SAMN02745165_01671"/>
<keyword evidence="11" id="KW-1185">Reference proteome</keyword>
<feature type="transmembrane region" description="Helical" evidence="9">
    <location>
        <begin position="77"/>
        <end position="95"/>
    </location>
</feature>
<evidence type="ECO:0000256" key="7">
    <source>
        <dbReference type="ARBA" id="ARBA00023136"/>
    </source>
</evidence>
<organism evidence="10 11">
    <name type="scientific">Malonomonas rubra DSM 5091</name>
    <dbReference type="NCBI Taxonomy" id="1122189"/>
    <lineage>
        <taxon>Bacteria</taxon>
        <taxon>Pseudomonadati</taxon>
        <taxon>Thermodesulfobacteriota</taxon>
        <taxon>Desulfuromonadia</taxon>
        <taxon>Desulfuromonadales</taxon>
        <taxon>Geopsychrobacteraceae</taxon>
        <taxon>Malonomonas</taxon>
    </lineage>
</organism>
<dbReference type="EMBL" id="FQZT01000005">
    <property type="protein sequence ID" value="SHJ16716.1"/>
    <property type="molecule type" value="Genomic_DNA"/>
</dbReference>
<sequence length="180" mass="19058">MNLSIFNARWNPYVAGALVGVLAVLSVVVTTLVLEKPKYLGASTTFVRAAGFIEKTVAEEHVAQNSYFNSKKVKVDWQMLFVGGVFIGAFAAARFGKTSKLETVPPIWEQRFGPSATVRAVGAFFGGMVLMFGARLAGGCPSGHGLSGNMQLAVSGLMALVFFLVGAIVTARFVYGQGGQ</sequence>
<comment type="subcellular location">
    <subcellularLocation>
        <location evidence="1">Cell inner membrane</location>
        <topology evidence="1">Multi-pass membrane protein</topology>
    </subcellularLocation>
</comment>